<keyword evidence="2" id="KW-1185">Reference proteome</keyword>
<sequence>MAWLTAEACNHIVDNDRSVQDIQWISEAKQAMKKSNADIYNAWTACSLTKLTETGADSRITLYTKSLDPLQAKNDYQLLYANVRNALQSYAATKPANYYYGTVTRIGGELPSWLARGLHQRCFKKAAFIVNKSVIDRPRVQFRDRENLRKSRV</sequence>
<proteinExistence type="predicted"/>
<protein>
    <submittedName>
        <fullName evidence="1">Uncharacterized protein</fullName>
    </submittedName>
</protein>
<reference evidence="1" key="1">
    <citation type="submission" date="2019-05" db="EMBL/GenBank/DDBJ databases">
        <title>Annotation for the trematode Fasciolopsis buski.</title>
        <authorList>
            <person name="Choi Y.-J."/>
        </authorList>
    </citation>
    <scope>NUCLEOTIDE SEQUENCE</scope>
    <source>
        <strain evidence="1">HT</strain>
        <tissue evidence="1">Whole worm</tissue>
    </source>
</reference>
<comment type="caution">
    <text evidence="1">The sequence shown here is derived from an EMBL/GenBank/DDBJ whole genome shotgun (WGS) entry which is preliminary data.</text>
</comment>
<evidence type="ECO:0000313" key="2">
    <source>
        <dbReference type="Proteomes" id="UP000728185"/>
    </source>
</evidence>
<accession>A0A8E0RNX9</accession>
<dbReference type="OrthoDB" id="10490095at2759"/>
<evidence type="ECO:0000313" key="1">
    <source>
        <dbReference type="EMBL" id="KAA0186937.1"/>
    </source>
</evidence>
<gene>
    <name evidence="1" type="ORF">FBUS_03205</name>
</gene>
<dbReference type="EMBL" id="LUCM01009472">
    <property type="protein sequence ID" value="KAA0186937.1"/>
    <property type="molecule type" value="Genomic_DNA"/>
</dbReference>
<dbReference type="Proteomes" id="UP000728185">
    <property type="component" value="Unassembled WGS sequence"/>
</dbReference>
<dbReference type="AlphaFoldDB" id="A0A8E0RNX9"/>
<organism evidence="1 2">
    <name type="scientific">Fasciolopsis buskii</name>
    <dbReference type="NCBI Taxonomy" id="27845"/>
    <lineage>
        <taxon>Eukaryota</taxon>
        <taxon>Metazoa</taxon>
        <taxon>Spiralia</taxon>
        <taxon>Lophotrochozoa</taxon>
        <taxon>Platyhelminthes</taxon>
        <taxon>Trematoda</taxon>
        <taxon>Digenea</taxon>
        <taxon>Plagiorchiida</taxon>
        <taxon>Echinostomata</taxon>
        <taxon>Echinostomatoidea</taxon>
        <taxon>Fasciolidae</taxon>
        <taxon>Fasciolopsis</taxon>
    </lineage>
</organism>
<name>A0A8E0RNX9_9TREM</name>